<accession>A0ABR1PJI9</accession>
<protein>
    <recommendedName>
        <fullName evidence="2">VOC domain-containing protein</fullName>
    </recommendedName>
</protein>
<dbReference type="Proteomes" id="UP001430848">
    <property type="component" value="Unassembled WGS sequence"/>
</dbReference>
<evidence type="ECO:0000256" key="1">
    <source>
        <dbReference type="SAM" id="MobiDB-lite"/>
    </source>
</evidence>
<evidence type="ECO:0000259" key="2">
    <source>
        <dbReference type="PROSITE" id="PS51819"/>
    </source>
</evidence>
<dbReference type="InterPro" id="IPR037523">
    <property type="entry name" value="VOC_core"/>
</dbReference>
<organism evidence="3 4">
    <name type="scientific">Diaporthe eres</name>
    <name type="common">Phomopsis oblonga</name>
    <dbReference type="NCBI Taxonomy" id="83184"/>
    <lineage>
        <taxon>Eukaryota</taxon>
        <taxon>Fungi</taxon>
        <taxon>Dikarya</taxon>
        <taxon>Ascomycota</taxon>
        <taxon>Pezizomycotina</taxon>
        <taxon>Sordariomycetes</taxon>
        <taxon>Sordariomycetidae</taxon>
        <taxon>Diaporthales</taxon>
        <taxon>Diaporthaceae</taxon>
        <taxon>Diaporthe</taxon>
        <taxon>Diaporthe eres species complex</taxon>
    </lineage>
</organism>
<feature type="region of interest" description="Disordered" evidence="1">
    <location>
        <begin position="137"/>
        <end position="186"/>
    </location>
</feature>
<comment type="caution">
    <text evidence="3">The sequence shown here is derived from an EMBL/GenBank/DDBJ whole genome shotgun (WGS) entry which is preliminary data.</text>
</comment>
<dbReference type="EMBL" id="JAKNSF020000006">
    <property type="protein sequence ID" value="KAK7738196.1"/>
    <property type="molecule type" value="Genomic_DNA"/>
</dbReference>
<reference evidence="3 4" key="1">
    <citation type="submission" date="2024-02" db="EMBL/GenBank/DDBJ databases">
        <title>De novo assembly and annotation of 12 fungi associated with fruit tree decline syndrome in Ontario, Canada.</title>
        <authorList>
            <person name="Sulman M."/>
            <person name="Ellouze W."/>
            <person name="Ilyukhin E."/>
        </authorList>
    </citation>
    <scope>NUCLEOTIDE SEQUENCE [LARGE SCALE GENOMIC DNA]</scope>
    <source>
        <strain evidence="3 4">M169</strain>
    </source>
</reference>
<feature type="compositionally biased region" description="Low complexity" evidence="1">
    <location>
        <begin position="201"/>
        <end position="212"/>
    </location>
</feature>
<evidence type="ECO:0000313" key="3">
    <source>
        <dbReference type="EMBL" id="KAK7738196.1"/>
    </source>
</evidence>
<keyword evidence="4" id="KW-1185">Reference proteome</keyword>
<feature type="region of interest" description="Disordered" evidence="1">
    <location>
        <begin position="41"/>
        <end position="68"/>
    </location>
</feature>
<dbReference type="Pfam" id="PF00903">
    <property type="entry name" value="Glyoxalase"/>
    <property type="match status" value="1"/>
</dbReference>
<dbReference type="InterPro" id="IPR029068">
    <property type="entry name" value="Glyas_Bleomycin-R_OHBP_Dase"/>
</dbReference>
<dbReference type="CDD" id="cd06587">
    <property type="entry name" value="VOC"/>
    <property type="match status" value="1"/>
</dbReference>
<dbReference type="Gene3D" id="3.10.180.10">
    <property type="entry name" value="2,3-Dihydroxybiphenyl 1,2-Dioxygenase, domain 1"/>
    <property type="match status" value="1"/>
</dbReference>
<sequence length="360" mass="37251">MRLYLATQQCIQPYAQQRRVSSAPTAAAAAAGPARTAGARKSSLGSLVSPWSASSGGGGGSSRKYPTGYYPRPRPSAQGYSPVDLFFAAPVGIPARRGGGPPAQLSRDDSSSSLDHFVTAPVGDFTTGAVAASAVLLPPPQHGNGSRPGSSDTDDWTFATASGGSGAGSFSGLDTTVDLTPSPPPSLRAGKIASRTSIIAAAPQPRQQPQSADIDTGPGPGPARWQPPNRVSAITLQVQDLQGAKRFYERVFGAPCISSSEDDTSATLRLNGGALVVTLRESLPDARRRSDVPGVGILLTVPVDDVAEVCRRLRSFAEQEGLMDGQRFAEPVTRPGGAQVLTFSDPAGHCWQVGHDLEGP</sequence>
<evidence type="ECO:0000313" key="4">
    <source>
        <dbReference type="Proteomes" id="UP001430848"/>
    </source>
</evidence>
<feature type="domain" description="VOC" evidence="2">
    <location>
        <begin position="230"/>
        <end position="356"/>
    </location>
</feature>
<name>A0ABR1PJI9_DIAER</name>
<gene>
    <name evidence="3" type="ORF">SLS63_002530</name>
</gene>
<dbReference type="PROSITE" id="PS51819">
    <property type="entry name" value="VOC"/>
    <property type="match status" value="1"/>
</dbReference>
<dbReference type="SUPFAM" id="SSF54593">
    <property type="entry name" value="Glyoxalase/Bleomycin resistance protein/Dihydroxybiphenyl dioxygenase"/>
    <property type="match status" value="1"/>
</dbReference>
<feature type="region of interest" description="Disordered" evidence="1">
    <location>
        <begin position="201"/>
        <end position="227"/>
    </location>
</feature>
<dbReference type="InterPro" id="IPR004360">
    <property type="entry name" value="Glyas_Fos-R_dOase_dom"/>
</dbReference>
<proteinExistence type="predicted"/>